<evidence type="ECO:0000256" key="10">
    <source>
        <dbReference type="PROSITE-ProRule" id="PRU00277"/>
    </source>
</evidence>
<dbReference type="InterPro" id="IPR052273">
    <property type="entry name" value="PPIase_FKBP"/>
</dbReference>
<comment type="catalytic activity">
    <reaction evidence="1 10">
        <text>[protein]-peptidylproline (omega=180) = [protein]-peptidylproline (omega=0)</text>
        <dbReference type="Rhea" id="RHEA:16237"/>
        <dbReference type="Rhea" id="RHEA-COMP:10747"/>
        <dbReference type="Rhea" id="RHEA-COMP:10748"/>
        <dbReference type="ChEBI" id="CHEBI:83833"/>
        <dbReference type="ChEBI" id="CHEBI:83834"/>
        <dbReference type="EC" id="5.2.1.8"/>
    </reaction>
</comment>
<dbReference type="SUPFAM" id="SSF47473">
    <property type="entry name" value="EF-hand"/>
    <property type="match status" value="1"/>
</dbReference>
<evidence type="ECO:0000313" key="16">
    <source>
        <dbReference type="Proteomes" id="UP001258017"/>
    </source>
</evidence>
<dbReference type="SUPFAM" id="SSF54534">
    <property type="entry name" value="FKBP-like"/>
    <property type="match status" value="1"/>
</dbReference>
<name>A0AAD9RW59_9HYME</name>
<feature type="domain" description="EF-hand" evidence="14">
    <location>
        <begin position="149"/>
        <end position="184"/>
    </location>
</feature>
<dbReference type="GO" id="GO:0005509">
    <property type="term" value="F:calcium ion binding"/>
    <property type="evidence" value="ECO:0007669"/>
    <property type="project" value="InterPro"/>
</dbReference>
<evidence type="ECO:0000256" key="7">
    <source>
        <dbReference type="ARBA" id="ARBA00023110"/>
    </source>
</evidence>
<dbReference type="PANTHER" id="PTHR46222">
    <property type="entry name" value="PEPTIDYL-PROLYL CIS-TRANS ISOMERASE FKBP7/14"/>
    <property type="match status" value="1"/>
</dbReference>
<keyword evidence="4" id="KW-0677">Repeat</keyword>
<dbReference type="EMBL" id="JAIFRP010000008">
    <property type="protein sequence ID" value="KAK2587055.1"/>
    <property type="molecule type" value="Genomic_DNA"/>
</dbReference>
<evidence type="ECO:0000256" key="1">
    <source>
        <dbReference type="ARBA" id="ARBA00000971"/>
    </source>
</evidence>
<comment type="caution">
    <text evidence="15">The sequence shown here is derived from an EMBL/GenBank/DDBJ whole genome shotgun (WGS) entry which is preliminary data.</text>
</comment>
<evidence type="ECO:0000259" key="14">
    <source>
        <dbReference type="PROSITE" id="PS50222"/>
    </source>
</evidence>
<reference evidence="15" key="2">
    <citation type="journal article" date="2023" name="Commun. Biol.">
        <title>Intrasexual cuticular hydrocarbon dimorphism in a wasp sheds light on hydrocarbon biosynthesis genes in Hymenoptera.</title>
        <authorList>
            <person name="Moris V.C."/>
            <person name="Podsiadlowski L."/>
            <person name="Martin S."/>
            <person name="Oeyen J.P."/>
            <person name="Donath A."/>
            <person name="Petersen M."/>
            <person name="Wilbrandt J."/>
            <person name="Misof B."/>
            <person name="Liedtke D."/>
            <person name="Thamm M."/>
            <person name="Scheiner R."/>
            <person name="Schmitt T."/>
            <person name="Niehuis O."/>
        </authorList>
    </citation>
    <scope>NUCLEOTIDE SEQUENCE</scope>
    <source>
        <strain evidence="15">GBR_01_08_01A</strain>
    </source>
</reference>
<keyword evidence="3 12" id="KW-0732">Signal</keyword>
<dbReference type="Proteomes" id="UP001258017">
    <property type="component" value="Unassembled WGS sequence"/>
</dbReference>
<evidence type="ECO:0000313" key="15">
    <source>
        <dbReference type="EMBL" id="KAK2587055.1"/>
    </source>
</evidence>
<dbReference type="AlphaFoldDB" id="A0AAD9RW59"/>
<dbReference type="EC" id="5.2.1.8" evidence="2 10"/>
<feature type="domain" description="PPIase FKBP-type" evidence="13">
    <location>
        <begin position="61"/>
        <end position="149"/>
    </location>
</feature>
<dbReference type="PANTHER" id="PTHR46222:SF3">
    <property type="entry name" value="PEPTIDYLPROLYL ISOMERASE"/>
    <property type="match status" value="1"/>
</dbReference>
<dbReference type="PROSITE" id="PS50222">
    <property type="entry name" value="EF_HAND_2"/>
    <property type="match status" value="2"/>
</dbReference>
<evidence type="ECO:0000256" key="8">
    <source>
        <dbReference type="ARBA" id="ARBA00023180"/>
    </source>
</evidence>
<dbReference type="InterPro" id="IPR002048">
    <property type="entry name" value="EF_hand_dom"/>
</dbReference>
<keyword evidence="7 10" id="KW-0697">Rotamase</keyword>
<dbReference type="InterPro" id="IPR018247">
    <property type="entry name" value="EF_Hand_1_Ca_BS"/>
</dbReference>
<protein>
    <recommendedName>
        <fullName evidence="2 10">peptidylprolyl isomerase</fullName>
        <ecNumber evidence="2 10">5.2.1.8</ecNumber>
    </recommendedName>
</protein>
<evidence type="ECO:0000259" key="13">
    <source>
        <dbReference type="PROSITE" id="PS50059"/>
    </source>
</evidence>
<evidence type="ECO:0000256" key="4">
    <source>
        <dbReference type="ARBA" id="ARBA00022737"/>
    </source>
</evidence>
<keyword evidence="16" id="KW-1185">Reference proteome</keyword>
<dbReference type="Gene3D" id="1.10.238.10">
    <property type="entry name" value="EF-hand"/>
    <property type="match status" value="1"/>
</dbReference>
<dbReference type="PROSITE" id="PS50059">
    <property type="entry name" value="FKBP_PPIASE"/>
    <property type="match status" value="1"/>
</dbReference>
<dbReference type="Pfam" id="PF00254">
    <property type="entry name" value="FKBP_C"/>
    <property type="match status" value="1"/>
</dbReference>
<organism evidence="15 16">
    <name type="scientific">Odynerus spinipes</name>
    <dbReference type="NCBI Taxonomy" id="1348599"/>
    <lineage>
        <taxon>Eukaryota</taxon>
        <taxon>Metazoa</taxon>
        <taxon>Ecdysozoa</taxon>
        <taxon>Arthropoda</taxon>
        <taxon>Hexapoda</taxon>
        <taxon>Insecta</taxon>
        <taxon>Pterygota</taxon>
        <taxon>Neoptera</taxon>
        <taxon>Endopterygota</taxon>
        <taxon>Hymenoptera</taxon>
        <taxon>Apocrita</taxon>
        <taxon>Aculeata</taxon>
        <taxon>Vespoidea</taxon>
        <taxon>Vespidae</taxon>
        <taxon>Eumeninae</taxon>
        <taxon>Odynerus</taxon>
    </lineage>
</organism>
<sequence>MASCPSKSASAAASSRFALLLLCAVFAVLANSVATADQLPSGLKVDTVYKPEICEVRSKKGDQLTMHYTGTLQDGTKFDSSLDRQQPFTFQLGVGQVIKGWDQGLLDMCVGEKRKLVIPPELGYGDTGAGNVIPGGATLTFDVELIHISDSPPTANVFKEIDANDDKQLSREEVSEYLKKQMIEAEQGSPGESEEVKKMLADHDKLVEEIFQHEDKDRNGFISHEEFSGPKHDEL</sequence>
<dbReference type="InterPro" id="IPR001179">
    <property type="entry name" value="PPIase_FKBP_dom"/>
</dbReference>
<keyword evidence="8" id="KW-0325">Glycoprotein</keyword>
<evidence type="ECO:0000256" key="9">
    <source>
        <dbReference type="ARBA" id="ARBA00023235"/>
    </source>
</evidence>
<dbReference type="InterPro" id="IPR011992">
    <property type="entry name" value="EF-hand-dom_pair"/>
</dbReference>
<evidence type="ECO:0000256" key="6">
    <source>
        <dbReference type="ARBA" id="ARBA00022837"/>
    </source>
</evidence>
<evidence type="ECO:0000256" key="2">
    <source>
        <dbReference type="ARBA" id="ARBA00013194"/>
    </source>
</evidence>
<dbReference type="CDD" id="cd00051">
    <property type="entry name" value="EFh"/>
    <property type="match status" value="1"/>
</dbReference>
<evidence type="ECO:0000256" key="3">
    <source>
        <dbReference type="ARBA" id="ARBA00022729"/>
    </source>
</evidence>
<feature type="region of interest" description="Disordered" evidence="11">
    <location>
        <begin position="212"/>
        <end position="235"/>
    </location>
</feature>
<dbReference type="GO" id="GO:0005783">
    <property type="term" value="C:endoplasmic reticulum"/>
    <property type="evidence" value="ECO:0007669"/>
    <property type="project" value="UniProtKB-ARBA"/>
</dbReference>
<feature type="signal peptide" evidence="12">
    <location>
        <begin position="1"/>
        <end position="30"/>
    </location>
</feature>
<dbReference type="FunFam" id="3.10.50.40:FF:000006">
    <property type="entry name" value="Peptidyl-prolyl cis-trans isomerase"/>
    <property type="match status" value="1"/>
</dbReference>
<dbReference type="GO" id="GO:0003755">
    <property type="term" value="F:peptidyl-prolyl cis-trans isomerase activity"/>
    <property type="evidence" value="ECO:0007669"/>
    <property type="project" value="UniProtKB-KW"/>
</dbReference>
<evidence type="ECO:0000256" key="12">
    <source>
        <dbReference type="SAM" id="SignalP"/>
    </source>
</evidence>
<feature type="chain" id="PRO_5041929863" description="peptidylprolyl isomerase" evidence="12">
    <location>
        <begin position="31"/>
        <end position="235"/>
    </location>
</feature>
<keyword evidence="6" id="KW-0106">Calcium</keyword>
<accession>A0AAD9RW59</accession>
<dbReference type="Gene3D" id="3.10.50.40">
    <property type="match status" value="1"/>
</dbReference>
<dbReference type="Pfam" id="PF13499">
    <property type="entry name" value="EF-hand_7"/>
    <property type="match status" value="1"/>
</dbReference>
<evidence type="ECO:0000256" key="11">
    <source>
        <dbReference type="SAM" id="MobiDB-lite"/>
    </source>
</evidence>
<keyword evidence="5" id="KW-0256">Endoplasmic reticulum</keyword>
<evidence type="ECO:0000256" key="5">
    <source>
        <dbReference type="ARBA" id="ARBA00022824"/>
    </source>
</evidence>
<dbReference type="PROSITE" id="PS00018">
    <property type="entry name" value="EF_HAND_1"/>
    <property type="match status" value="2"/>
</dbReference>
<reference evidence="15" key="1">
    <citation type="submission" date="2021-08" db="EMBL/GenBank/DDBJ databases">
        <authorList>
            <person name="Misof B."/>
            <person name="Oliver O."/>
            <person name="Podsiadlowski L."/>
            <person name="Donath A."/>
            <person name="Peters R."/>
            <person name="Mayer C."/>
            <person name="Rust J."/>
            <person name="Gunkel S."/>
            <person name="Lesny P."/>
            <person name="Martin S."/>
            <person name="Oeyen J.P."/>
            <person name="Petersen M."/>
            <person name="Panagiotis P."/>
            <person name="Wilbrandt J."/>
            <person name="Tanja T."/>
        </authorList>
    </citation>
    <scope>NUCLEOTIDE SEQUENCE</scope>
    <source>
        <strain evidence="15">GBR_01_08_01A</strain>
        <tissue evidence="15">Thorax + abdomen</tissue>
    </source>
</reference>
<dbReference type="InterPro" id="IPR046357">
    <property type="entry name" value="PPIase_dom_sf"/>
</dbReference>
<keyword evidence="9 10" id="KW-0413">Isomerase</keyword>
<gene>
    <name evidence="15" type="ORF">KPH14_011008</name>
</gene>
<proteinExistence type="predicted"/>
<feature type="domain" description="EF-hand" evidence="14">
    <location>
        <begin position="202"/>
        <end position="235"/>
    </location>
</feature>